<proteinExistence type="predicted"/>
<sequence length="122" mass="14152">MQWYLEALKNYANFKGRARRKEYWLFNLFHILIMGTLYLAGSAMESLLLFVVILIYYFLTLIPYLSVTVRRLHDIGYSGWMYLVNFIPLVGGIILLVFTCLDSDANENKYGANPKILINQSA</sequence>
<reference evidence="2 3" key="1">
    <citation type="submission" date="2020-03" db="EMBL/GenBank/DDBJ databases">
        <authorList>
            <person name="Sun Q."/>
        </authorList>
    </citation>
    <scope>NUCLEOTIDE SEQUENCE [LARGE SCALE GENOMIC DNA]</scope>
    <source>
        <strain evidence="2 3">KACC 21451</strain>
    </source>
</reference>
<organism evidence="2 3">
    <name type="scientific">Mesobacillus selenatarsenatis</name>
    <dbReference type="NCBI Taxonomy" id="388741"/>
    <lineage>
        <taxon>Bacteria</taxon>
        <taxon>Bacillati</taxon>
        <taxon>Bacillota</taxon>
        <taxon>Bacilli</taxon>
        <taxon>Bacillales</taxon>
        <taxon>Bacillaceae</taxon>
        <taxon>Mesobacillus</taxon>
    </lineage>
</organism>
<keyword evidence="1" id="KW-0812">Transmembrane</keyword>
<accession>A0A846TH73</accession>
<keyword evidence="1" id="KW-0472">Membrane</keyword>
<gene>
    <name evidence="2" type="ORF">GWK17_04680</name>
</gene>
<dbReference type="InterPro" id="IPR008523">
    <property type="entry name" value="DUF805"/>
</dbReference>
<dbReference type="RefSeq" id="WP_167831249.1">
    <property type="nucleotide sequence ID" value="NZ_JAAVUM010000002.1"/>
</dbReference>
<keyword evidence="1" id="KW-1133">Transmembrane helix</keyword>
<name>A0A846TH73_9BACI</name>
<feature type="transmembrane region" description="Helical" evidence="1">
    <location>
        <begin position="23"/>
        <end position="41"/>
    </location>
</feature>
<feature type="transmembrane region" description="Helical" evidence="1">
    <location>
        <begin position="79"/>
        <end position="98"/>
    </location>
</feature>
<evidence type="ECO:0000256" key="1">
    <source>
        <dbReference type="SAM" id="Phobius"/>
    </source>
</evidence>
<dbReference type="Pfam" id="PF05656">
    <property type="entry name" value="DUF805"/>
    <property type="match status" value="1"/>
</dbReference>
<dbReference type="EMBL" id="JAAVUM010000002">
    <property type="protein sequence ID" value="NKE04767.1"/>
    <property type="molecule type" value="Genomic_DNA"/>
</dbReference>
<protein>
    <submittedName>
        <fullName evidence="2">DUF805 domain-containing protein</fullName>
    </submittedName>
</protein>
<comment type="caution">
    <text evidence="2">The sequence shown here is derived from an EMBL/GenBank/DDBJ whole genome shotgun (WGS) entry which is preliminary data.</text>
</comment>
<evidence type="ECO:0000313" key="3">
    <source>
        <dbReference type="Proteomes" id="UP000587942"/>
    </source>
</evidence>
<feature type="transmembrane region" description="Helical" evidence="1">
    <location>
        <begin position="47"/>
        <end position="67"/>
    </location>
</feature>
<evidence type="ECO:0000313" key="2">
    <source>
        <dbReference type="EMBL" id="NKE04767.1"/>
    </source>
</evidence>
<dbReference type="AlphaFoldDB" id="A0A846TH73"/>
<dbReference type="GO" id="GO:0005886">
    <property type="term" value="C:plasma membrane"/>
    <property type="evidence" value="ECO:0007669"/>
    <property type="project" value="TreeGrafter"/>
</dbReference>
<dbReference type="Proteomes" id="UP000587942">
    <property type="component" value="Unassembled WGS sequence"/>
</dbReference>
<dbReference type="PANTHER" id="PTHR34980:SF2">
    <property type="entry name" value="INNER MEMBRANE PROTEIN YHAH-RELATED"/>
    <property type="match status" value="1"/>
</dbReference>
<dbReference type="PANTHER" id="PTHR34980">
    <property type="entry name" value="INNER MEMBRANE PROTEIN-RELATED-RELATED"/>
    <property type="match status" value="1"/>
</dbReference>